<keyword evidence="2" id="KW-1185">Reference proteome</keyword>
<reference evidence="2" key="1">
    <citation type="journal article" date="2017" name="Genome Announc.">
        <title>Genome sequences of Cyberlindnera fabianii 65, Pichia kudriavzevii 129, and Saccharomyces cerevisiae 131 isolated from fermented masau fruits in Zimbabwe.</title>
        <authorList>
            <person name="van Rijswijck I.M.H."/>
            <person name="Derks M.F.L."/>
            <person name="Abee T."/>
            <person name="de Ridder D."/>
            <person name="Smid E.J."/>
        </authorList>
    </citation>
    <scope>NUCLEOTIDE SEQUENCE [LARGE SCALE GENOMIC DNA]</scope>
    <source>
        <strain evidence="2">65</strain>
    </source>
</reference>
<accession>A0A1V2L382</accession>
<organism evidence="1 2">
    <name type="scientific">Cyberlindnera fabianii</name>
    <name type="common">Yeast</name>
    <name type="synonym">Hansenula fabianii</name>
    <dbReference type="NCBI Taxonomy" id="36022"/>
    <lineage>
        <taxon>Eukaryota</taxon>
        <taxon>Fungi</taxon>
        <taxon>Dikarya</taxon>
        <taxon>Ascomycota</taxon>
        <taxon>Saccharomycotina</taxon>
        <taxon>Saccharomycetes</taxon>
        <taxon>Phaffomycetales</taxon>
        <taxon>Phaffomycetaceae</taxon>
        <taxon>Cyberlindnera</taxon>
    </lineage>
</organism>
<evidence type="ECO:0000313" key="1">
    <source>
        <dbReference type="EMBL" id="ONH65511.1"/>
    </source>
</evidence>
<gene>
    <name evidence="1" type="ORF">BON22_4625</name>
</gene>
<name>A0A1V2L382_CYBFA</name>
<proteinExistence type="predicted"/>
<evidence type="ECO:0000313" key="2">
    <source>
        <dbReference type="Proteomes" id="UP000189513"/>
    </source>
</evidence>
<comment type="caution">
    <text evidence="1">The sequence shown here is derived from an EMBL/GenBank/DDBJ whole genome shotgun (WGS) entry which is preliminary data.</text>
</comment>
<dbReference type="AlphaFoldDB" id="A0A1V2L382"/>
<dbReference type="VEuPathDB" id="FungiDB:BON22_4625"/>
<dbReference type="Proteomes" id="UP000189513">
    <property type="component" value="Unassembled WGS sequence"/>
</dbReference>
<protein>
    <submittedName>
        <fullName evidence="1">Uncharacterized protein</fullName>
    </submittedName>
</protein>
<dbReference type="EMBL" id="MPUK01000011">
    <property type="protein sequence ID" value="ONH65511.1"/>
    <property type="molecule type" value="Genomic_DNA"/>
</dbReference>
<sequence length="249" mass="27728">MLIKRLLPTATPLRQLAAHSATRTMIRPLAVHATRPTPLTKSRPFHSTSETSLFNKNGFFDFSKYKKVLDAAGVGKEDPRLVDRKSQLLLQVILGSEPDMVQLKSELVSLVKDGASVSPFIKALIDTTEGKTDPAVVQKRELLEELLTFAKHEESRLTGGSVVYAFRNFHLEIFPILPLPFPNSVVFKSHHGEGSQEITSKSSRTKSWIRDSRGKLSFDKESIRVLNDNVNSCGCNVKIITIFTIGSIR</sequence>